<feature type="region of interest" description="Disordered" evidence="1">
    <location>
        <begin position="184"/>
        <end position="207"/>
    </location>
</feature>
<evidence type="ECO:0000313" key="3">
    <source>
        <dbReference type="Proteomes" id="UP000018144"/>
    </source>
</evidence>
<evidence type="ECO:0000256" key="1">
    <source>
        <dbReference type="SAM" id="MobiDB-lite"/>
    </source>
</evidence>
<dbReference type="AlphaFoldDB" id="U4L8A2"/>
<feature type="compositionally biased region" description="Low complexity" evidence="1">
    <location>
        <begin position="107"/>
        <end position="125"/>
    </location>
</feature>
<proteinExistence type="predicted"/>
<protein>
    <submittedName>
        <fullName evidence="2">Uncharacterized protein</fullName>
    </submittedName>
</protein>
<dbReference type="EMBL" id="HF935952">
    <property type="protein sequence ID" value="CCX14346.1"/>
    <property type="molecule type" value="Genomic_DNA"/>
</dbReference>
<feature type="compositionally biased region" description="Polar residues" evidence="1">
    <location>
        <begin position="192"/>
        <end position="207"/>
    </location>
</feature>
<keyword evidence="3" id="KW-1185">Reference proteome</keyword>
<gene>
    <name evidence="2" type="ORF">PCON_13939</name>
</gene>
<name>U4L8A2_PYROM</name>
<sequence length="207" mass="22143">MSQPPNLKERCKQVVKKLKCWGSQDDSEIEPKTEPEVPVAREAQINTPPIPTVSPSTVSIAPTTTTIVSLQAPVLPEPSGSIVDTEEWGASAMPKSMTAPVMPSHISSHSSRTTAASRATAASRRLSTDPTLRFHEIARSLKDYTSAQSLSEVRSHQNPVKKLEGGCVSGLGLSIHIVRENDEPASMANDVSAKNTPASTLPTRPTE</sequence>
<organism evidence="2 3">
    <name type="scientific">Pyronema omphalodes (strain CBS 100304)</name>
    <name type="common">Pyronema confluens</name>
    <dbReference type="NCBI Taxonomy" id="1076935"/>
    <lineage>
        <taxon>Eukaryota</taxon>
        <taxon>Fungi</taxon>
        <taxon>Dikarya</taxon>
        <taxon>Ascomycota</taxon>
        <taxon>Pezizomycotina</taxon>
        <taxon>Pezizomycetes</taxon>
        <taxon>Pezizales</taxon>
        <taxon>Pyronemataceae</taxon>
        <taxon>Pyronema</taxon>
    </lineage>
</organism>
<reference evidence="2 3" key="1">
    <citation type="journal article" date="2013" name="PLoS Genet.">
        <title>The genome and development-dependent transcriptomes of Pyronema confluens: a window into fungal evolution.</title>
        <authorList>
            <person name="Traeger S."/>
            <person name="Altegoer F."/>
            <person name="Freitag M."/>
            <person name="Gabaldon T."/>
            <person name="Kempken F."/>
            <person name="Kumar A."/>
            <person name="Marcet-Houben M."/>
            <person name="Poggeler S."/>
            <person name="Stajich J.E."/>
            <person name="Nowrousian M."/>
        </authorList>
    </citation>
    <scope>NUCLEOTIDE SEQUENCE [LARGE SCALE GENOMIC DNA]</scope>
    <source>
        <strain evidence="3">CBS 100304</strain>
        <tissue evidence="2">Vegetative mycelium</tissue>
    </source>
</reference>
<evidence type="ECO:0000313" key="2">
    <source>
        <dbReference type="EMBL" id="CCX14346.1"/>
    </source>
</evidence>
<dbReference type="Proteomes" id="UP000018144">
    <property type="component" value="Unassembled WGS sequence"/>
</dbReference>
<feature type="region of interest" description="Disordered" evidence="1">
    <location>
        <begin position="25"/>
        <end position="55"/>
    </location>
</feature>
<dbReference type="OrthoDB" id="10342353at2759"/>
<feature type="region of interest" description="Disordered" evidence="1">
    <location>
        <begin position="102"/>
        <end position="127"/>
    </location>
</feature>
<accession>U4L8A2</accession>